<protein>
    <submittedName>
        <fullName evidence="4">GCN5 family acetyltransferase</fullName>
    </submittedName>
</protein>
<dbReference type="GO" id="GO:0016747">
    <property type="term" value="F:acyltransferase activity, transferring groups other than amino-acyl groups"/>
    <property type="evidence" value="ECO:0007669"/>
    <property type="project" value="InterPro"/>
</dbReference>
<dbReference type="Proteomes" id="UP000033699">
    <property type="component" value="Unassembled WGS sequence"/>
</dbReference>
<organism evidence="4 5">
    <name type="scientific">Streptomyces rubellomurinus (strain ATCC 31215)</name>
    <dbReference type="NCBI Taxonomy" id="359131"/>
    <lineage>
        <taxon>Bacteria</taxon>
        <taxon>Bacillati</taxon>
        <taxon>Actinomycetota</taxon>
        <taxon>Actinomycetes</taxon>
        <taxon>Kitasatosporales</taxon>
        <taxon>Streptomycetaceae</taxon>
        <taxon>Streptomyces</taxon>
    </lineage>
</organism>
<dbReference type="CDD" id="cd04301">
    <property type="entry name" value="NAT_SF"/>
    <property type="match status" value="1"/>
</dbReference>
<dbReference type="InterPro" id="IPR050832">
    <property type="entry name" value="Bact_Acetyltransf"/>
</dbReference>
<evidence type="ECO:0000256" key="1">
    <source>
        <dbReference type="ARBA" id="ARBA00022679"/>
    </source>
</evidence>
<dbReference type="Pfam" id="PF00583">
    <property type="entry name" value="Acetyltransf_1"/>
    <property type="match status" value="1"/>
</dbReference>
<evidence type="ECO:0000313" key="4">
    <source>
        <dbReference type="EMBL" id="KJS58848.1"/>
    </source>
</evidence>
<dbReference type="PATRIC" id="fig|359131.3.peg.7687"/>
<dbReference type="InterPro" id="IPR016181">
    <property type="entry name" value="Acyl_CoA_acyltransferase"/>
</dbReference>
<feature type="domain" description="N-acetyltransferase" evidence="3">
    <location>
        <begin position="8"/>
        <end position="162"/>
    </location>
</feature>
<dbReference type="PROSITE" id="PS51186">
    <property type="entry name" value="GNAT"/>
    <property type="match status" value="1"/>
</dbReference>
<dbReference type="SUPFAM" id="SSF55729">
    <property type="entry name" value="Acyl-CoA N-acyltransferases (Nat)"/>
    <property type="match status" value="1"/>
</dbReference>
<evidence type="ECO:0000256" key="2">
    <source>
        <dbReference type="ARBA" id="ARBA00023315"/>
    </source>
</evidence>
<reference evidence="4 5" key="1">
    <citation type="submission" date="2015-02" db="EMBL/GenBank/DDBJ databases">
        <authorList>
            <person name="Ju K.-S."/>
            <person name="Doroghazi J.R."/>
            <person name="Metcalf W."/>
        </authorList>
    </citation>
    <scope>NUCLEOTIDE SEQUENCE [LARGE SCALE GENOMIC DNA]</scope>
    <source>
        <strain evidence="4 5">ATCC 31215</strain>
    </source>
</reference>
<name>A0A0F2T6K3_STRR3</name>
<evidence type="ECO:0000259" key="3">
    <source>
        <dbReference type="PROSITE" id="PS51186"/>
    </source>
</evidence>
<gene>
    <name evidence="4" type="ORF">VM95_30890</name>
</gene>
<dbReference type="OrthoDB" id="5173601at2"/>
<proteinExistence type="predicted"/>
<dbReference type="EMBL" id="JZKH01000089">
    <property type="protein sequence ID" value="KJS58848.1"/>
    <property type="molecule type" value="Genomic_DNA"/>
</dbReference>
<evidence type="ECO:0000313" key="5">
    <source>
        <dbReference type="Proteomes" id="UP000033699"/>
    </source>
</evidence>
<sequence>MSGIRLDLSVRDLTETDVPRCGWSGSPAHVRQLVHQLHRAGAGEIDYLAVCTPVGFPVALCGVDYTVTPGAGMLWQLSVHPALQSCGIGTLLIRAAERRIGARGLTRAELRVEEDNPRARALYERLGYRAFGRAPDSWDVEAEDGSIHRYETMCTMMRKDLA</sequence>
<dbReference type="InterPro" id="IPR000182">
    <property type="entry name" value="GNAT_dom"/>
</dbReference>
<keyword evidence="5" id="KW-1185">Reference proteome</keyword>
<dbReference type="PANTHER" id="PTHR43877">
    <property type="entry name" value="AMINOALKYLPHOSPHONATE N-ACETYLTRANSFERASE-RELATED-RELATED"/>
    <property type="match status" value="1"/>
</dbReference>
<comment type="caution">
    <text evidence="4">The sequence shown here is derived from an EMBL/GenBank/DDBJ whole genome shotgun (WGS) entry which is preliminary data.</text>
</comment>
<dbReference type="Gene3D" id="3.40.630.30">
    <property type="match status" value="1"/>
</dbReference>
<keyword evidence="2" id="KW-0012">Acyltransferase</keyword>
<dbReference type="AlphaFoldDB" id="A0A0F2T6K3"/>
<accession>A0A0F2T6K3</accession>
<keyword evidence="1 4" id="KW-0808">Transferase</keyword>
<dbReference type="RefSeq" id="WP_045703021.1">
    <property type="nucleotide sequence ID" value="NZ_JZKH01000089.1"/>
</dbReference>